<dbReference type="Proteomes" id="UP000245370">
    <property type="component" value="Unassembled WGS sequence"/>
</dbReference>
<gene>
    <name evidence="4" type="ORF">DIT68_11440</name>
</gene>
<dbReference type="EMBL" id="QFRJ01000009">
    <property type="protein sequence ID" value="PWH84980.1"/>
    <property type="molecule type" value="Genomic_DNA"/>
</dbReference>
<keyword evidence="5" id="KW-1185">Reference proteome</keyword>
<dbReference type="Pfam" id="PF00440">
    <property type="entry name" value="TetR_N"/>
    <property type="match status" value="1"/>
</dbReference>
<protein>
    <recommendedName>
        <fullName evidence="3">HTH tetR-type domain-containing protein</fullName>
    </recommendedName>
</protein>
<evidence type="ECO:0000313" key="5">
    <source>
        <dbReference type="Proteomes" id="UP000245370"/>
    </source>
</evidence>
<sequence length="204" mass="23758">MDKKRKEIIEKSAMIFLRHGIKSVTMDDLARELSMSKKTIYNHFKDKDELVKQIVSTLIVQNQVACEASRLRSENAIEALMSISEFSTRLFTEIHTSVFFDLQKYYPEAWEVVREHRLKFVINQITDNIIRGQKEGIYLSELDPKIMAAIHLSTVSMLTEGKVYEVEANQFGELLEQIILFQLRGIVNDKGRELMVKNMKNKEK</sequence>
<dbReference type="InterPro" id="IPR036271">
    <property type="entry name" value="Tet_transcr_reg_TetR-rel_C_sf"/>
</dbReference>
<dbReference type="RefSeq" id="WP_109359943.1">
    <property type="nucleotide sequence ID" value="NZ_QFRJ01000009.1"/>
</dbReference>
<dbReference type="GO" id="GO:0003677">
    <property type="term" value="F:DNA binding"/>
    <property type="evidence" value="ECO:0007669"/>
    <property type="project" value="UniProtKB-UniRule"/>
</dbReference>
<dbReference type="InterPro" id="IPR001647">
    <property type="entry name" value="HTH_TetR"/>
</dbReference>
<evidence type="ECO:0000313" key="4">
    <source>
        <dbReference type="EMBL" id="PWH84980.1"/>
    </source>
</evidence>
<comment type="caution">
    <text evidence="4">The sequence shown here is derived from an EMBL/GenBank/DDBJ whole genome shotgun (WGS) entry which is preliminary data.</text>
</comment>
<dbReference type="OrthoDB" id="881297at2"/>
<dbReference type="SUPFAM" id="SSF46689">
    <property type="entry name" value="Homeodomain-like"/>
    <property type="match status" value="1"/>
</dbReference>
<accession>A0A2U2XB48</accession>
<keyword evidence="1 2" id="KW-0238">DNA-binding</keyword>
<dbReference type="InterPro" id="IPR050624">
    <property type="entry name" value="HTH-type_Tx_Regulator"/>
</dbReference>
<dbReference type="PRINTS" id="PR00455">
    <property type="entry name" value="HTHTETR"/>
</dbReference>
<dbReference type="Gene3D" id="1.10.357.10">
    <property type="entry name" value="Tetracycline Repressor, domain 2"/>
    <property type="match status" value="1"/>
</dbReference>
<evidence type="ECO:0000256" key="1">
    <source>
        <dbReference type="ARBA" id="ARBA00023125"/>
    </source>
</evidence>
<reference evidence="4 5" key="1">
    <citation type="submission" date="2018-05" db="EMBL/GenBank/DDBJ databases">
        <title>Brumimicrobium oceani sp. nov., isolated from coastal sediment.</title>
        <authorList>
            <person name="Kou Y."/>
        </authorList>
    </citation>
    <scope>NUCLEOTIDE SEQUENCE [LARGE SCALE GENOMIC DNA]</scope>
    <source>
        <strain evidence="4 5">C305</strain>
    </source>
</reference>
<name>A0A2U2XB48_9FLAO</name>
<organism evidence="4 5">
    <name type="scientific">Brumimicrobium oceani</name>
    <dbReference type="NCBI Taxonomy" id="2100725"/>
    <lineage>
        <taxon>Bacteria</taxon>
        <taxon>Pseudomonadati</taxon>
        <taxon>Bacteroidota</taxon>
        <taxon>Flavobacteriia</taxon>
        <taxon>Flavobacteriales</taxon>
        <taxon>Crocinitomicaceae</taxon>
        <taxon>Brumimicrobium</taxon>
    </lineage>
</organism>
<dbReference type="PANTHER" id="PTHR43479:SF11">
    <property type="entry name" value="ACREF_ENVCD OPERON REPRESSOR-RELATED"/>
    <property type="match status" value="1"/>
</dbReference>
<dbReference type="Gene3D" id="1.10.10.60">
    <property type="entry name" value="Homeodomain-like"/>
    <property type="match status" value="1"/>
</dbReference>
<dbReference type="SUPFAM" id="SSF48498">
    <property type="entry name" value="Tetracyclin repressor-like, C-terminal domain"/>
    <property type="match status" value="1"/>
</dbReference>
<dbReference type="InterPro" id="IPR009057">
    <property type="entry name" value="Homeodomain-like_sf"/>
</dbReference>
<evidence type="ECO:0000259" key="3">
    <source>
        <dbReference type="PROSITE" id="PS50977"/>
    </source>
</evidence>
<evidence type="ECO:0000256" key="2">
    <source>
        <dbReference type="PROSITE-ProRule" id="PRU00335"/>
    </source>
</evidence>
<reference evidence="4 5" key="2">
    <citation type="submission" date="2018-05" db="EMBL/GenBank/DDBJ databases">
        <authorList>
            <person name="Lanie J.A."/>
            <person name="Ng W.-L."/>
            <person name="Kazmierczak K.M."/>
            <person name="Andrzejewski T.M."/>
            <person name="Davidsen T.M."/>
            <person name="Wayne K.J."/>
            <person name="Tettelin H."/>
            <person name="Glass J.I."/>
            <person name="Rusch D."/>
            <person name="Podicherti R."/>
            <person name="Tsui H.-C.T."/>
            <person name="Winkler M.E."/>
        </authorList>
    </citation>
    <scope>NUCLEOTIDE SEQUENCE [LARGE SCALE GENOMIC DNA]</scope>
    <source>
        <strain evidence="4 5">C305</strain>
    </source>
</reference>
<dbReference type="PROSITE" id="PS50977">
    <property type="entry name" value="HTH_TETR_2"/>
    <property type="match status" value="1"/>
</dbReference>
<feature type="DNA-binding region" description="H-T-H motif" evidence="2">
    <location>
        <begin position="25"/>
        <end position="44"/>
    </location>
</feature>
<dbReference type="AlphaFoldDB" id="A0A2U2XB48"/>
<dbReference type="PANTHER" id="PTHR43479">
    <property type="entry name" value="ACREF/ENVCD OPERON REPRESSOR-RELATED"/>
    <property type="match status" value="1"/>
</dbReference>
<proteinExistence type="predicted"/>
<feature type="domain" description="HTH tetR-type" evidence="3">
    <location>
        <begin position="2"/>
        <end position="62"/>
    </location>
</feature>